<evidence type="ECO:0000313" key="2">
    <source>
        <dbReference type="Proteomes" id="UP000078540"/>
    </source>
</evidence>
<reference evidence="1 2" key="1">
    <citation type="submission" date="2015-09" db="EMBL/GenBank/DDBJ databases">
        <title>Atta colombica WGS genome.</title>
        <authorList>
            <person name="Nygaard S."/>
            <person name="Hu H."/>
            <person name="Boomsma J."/>
            <person name="Zhang G."/>
        </authorList>
    </citation>
    <scope>NUCLEOTIDE SEQUENCE [LARGE SCALE GENOMIC DNA]</scope>
    <source>
        <strain evidence="1">Treedump-2</strain>
        <tissue evidence="1">Whole body</tissue>
    </source>
</reference>
<dbReference type="Proteomes" id="UP000078540">
    <property type="component" value="Unassembled WGS sequence"/>
</dbReference>
<organism evidence="1 2">
    <name type="scientific">Atta colombica</name>
    <dbReference type="NCBI Taxonomy" id="520822"/>
    <lineage>
        <taxon>Eukaryota</taxon>
        <taxon>Metazoa</taxon>
        <taxon>Ecdysozoa</taxon>
        <taxon>Arthropoda</taxon>
        <taxon>Hexapoda</taxon>
        <taxon>Insecta</taxon>
        <taxon>Pterygota</taxon>
        <taxon>Neoptera</taxon>
        <taxon>Endopterygota</taxon>
        <taxon>Hymenoptera</taxon>
        <taxon>Apocrita</taxon>
        <taxon>Aculeata</taxon>
        <taxon>Formicoidea</taxon>
        <taxon>Formicidae</taxon>
        <taxon>Myrmicinae</taxon>
        <taxon>Atta</taxon>
    </lineage>
</organism>
<accession>A0A151I544</accession>
<dbReference type="EMBL" id="KQ976442">
    <property type="protein sequence ID" value="KYM86337.1"/>
    <property type="molecule type" value="Genomic_DNA"/>
</dbReference>
<protein>
    <submittedName>
        <fullName evidence="1">Uncharacterized protein</fullName>
    </submittedName>
</protein>
<evidence type="ECO:0000313" key="1">
    <source>
        <dbReference type="EMBL" id="KYM86337.1"/>
    </source>
</evidence>
<dbReference type="AlphaFoldDB" id="A0A151I544"/>
<dbReference type="STRING" id="520822.A0A151I544"/>
<feature type="non-terminal residue" evidence="1">
    <location>
        <position position="1"/>
    </location>
</feature>
<proteinExistence type="predicted"/>
<name>A0A151I544_9HYME</name>
<sequence>IDELPRLMSSGYNARKHRTIGMRLEFATKDKYANKGIITKNTENKQIFPLRLTDNKKKNINLLYLQDQKINDCAIRLPRRDDRLGSNSTITTGNEYRSSVYADLECVLRKTESIREDTSSCAYQQHEDTRVRDRCHLIFVFHNLSEYDAHFIIKEIATAYDGHVNVLSIIKKKYISFGVFPYEYIDCVEKLQDTRLPRELFFAKNKYIRSNSSSNLMYDVNNLYGWTMCLCHIEFRWIEDAANFRDKPPGKCEDKLLATLYDKQRYVIYYRNLQQCTRHGLRVTKIHRAMIAKPNFHSRRSLNEEIEMTSEQFCGSGTRLIKRLARDYTGINPLNAAYREHNIAYSRSTDRHVAEIARNSALSERPAAATVWTAMKAKTKIGMKPKKKTTKKKATKKRVLQLEEQRHDRAMEQGRGYLATYKRGQGVAAKK</sequence>
<gene>
    <name evidence="1" type="ORF">ALC53_04137</name>
</gene>
<keyword evidence="2" id="KW-1185">Reference proteome</keyword>